<organism evidence="3 4">
    <name type="scientific">Extremus antarcticus</name>
    <dbReference type="NCBI Taxonomy" id="702011"/>
    <lineage>
        <taxon>Eukaryota</taxon>
        <taxon>Fungi</taxon>
        <taxon>Dikarya</taxon>
        <taxon>Ascomycota</taxon>
        <taxon>Pezizomycotina</taxon>
        <taxon>Dothideomycetes</taxon>
        <taxon>Dothideomycetidae</taxon>
        <taxon>Mycosphaerellales</taxon>
        <taxon>Extremaceae</taxon>
        <taxon>Extremus</taxon>
    </lineage>
</organism>
<dbReference type="Pfam" id="PF00106">
    <property type="entry name" value="adh_short"/>
    <property type="match status" value="1"/>
</dbReference>
<gene>
    <name evidence="3" type="ORF">LTR09_006323</name>
</gene>
<reference evidence="3" key="1">
    <citation type="submission" date="2023-04" db="EMBL/GenBank/DDBJ databases">
        <title>Black Yeasts Isolated from many extreme environments.</title>
        <authorList>
            <person name="Coleine C."/>
            <person name="Stajich J.E."/>
            <person name="Selbmann L."/>
        </authorList>
    </citation>
    <scope>NUCLEOTIDE SEQUENCE</scope>
    <source>
        <strain evidence="3">CCFEE 5312</strain>
    </source>
</reference>
<dbReference type="Proteomes" id="UP001271007">
    <property type="component" value="Unassembled WGS sequence"/>
</dbReference>
<dbReference type="AlphaFoldDB" id="A0AAJ0G8M2"/>
<protein>
    <recommendedName>
        <fullName evidence="5">NAD(P)-binding protein</fullName>
    </recommendedName>
</protein>
<keyword evidence="4" id="KW-1185">Reference proteome</keyword>
<evidence type="ECO:0000313" key="3">
    <source>
        <dbReference type="EMBL" id="KAK3052469.1"/>
    </source>
</evidence>
<keyword evidence="2" id="KW-0560">Oxidoreductase</keyword>
<evidence type="ECO:0000256" key="2">
    <source>
        <dbReference type="ARBA" id="ARBA00023002"/>
    </source>
</evidence>
<evidence type="ECO:0008006" key="5">
    <source>
        <dbReference type="Google" id="ProtNLM"/>
    </source>
</evidence>
<name>A0AAJ0G8M2_9PEZI</name>
<evidence type="ECO:0000256" key="1">
    <source>
        <dbReference type="ARBA" id="ARBA00006484"/>
    </source>
</evidence>
<dbReference type="Gene3D" id="3.40.50.720">
    <property type="entry name" value="NAD(P)-binding Rossmann-like Domain"/>
    <property type="match status" value="1"/>
</dbReference>
<dbReference type="EMBL" id="JAWDJX010000020">
    <property type="protein sequence ID" value="KAK3052469.1"/>
    <property type="molecule type" value="Genomic_DNA"/>
</dbReference>
<comment type="similarity">
    <text evidence="1">Belongs to the short-chain dehydrogenases/reductases (SDR) family.</text>
</comment>
<accession>A0AAJ0G8M2</accession>
<dbReference type="InterPro" id="IPR036291">
    <property type="entry name" value="NAD(P)-bd_dom_sf"/>
</dbReference>
<dbReference type="PANTHER" id="PTHR43669:SF3">
    <property type="entry name" value="ALCOHOL DEHYDROGENASE, PUTATIVE (AFU_ORTHOLOGUE AFUA_3G03445)-RELATED"/>
    <property type="match status" value="1"/>
</dbReference>
<sequence length="231" mass="25461">MPGKTLVVLGSGPGIGTAVASNFSVRGFTHVALVSRDSARLKQDQDKVLDTVQERGYSCQVKTWTCDLANFEQLDKTLKEVEGFGTLECVLFNAARVAGGRPLEEKIEDIEQDFRLTNLALYKTAQWALPLLQQKSGADDSPLFFVTSTTQLYKEPVPDLVSLSMVKSAQRALVLSLHAKFGEKVHVALLSVGGVVSPEAKNLSPENIADKAWELYKQPKASWKREMEIHE</sequence>
<comment type="caution">
    <text evidence="3">The sequence shown here is derived from an EMBL/GenBank/DDBJ whole genome shotgun (WGS) entry which is preliminary data.</text>
</comment>
<dbReference type="GO" id="GO:0016491">
    <property type="term" value="F:oxidoreductase activity"/>
    <property type="evidence" value="ECO:0007669"/>
    <property type="project" value="UniProtKB-KW"/>
</dbReference>
<dbReference type="PANTHER" id="PTHR43669">
    <property type="entry name" value="5-KETO-D-GLUCONATE 5-REDUCTASE"/>
    <property type="match status" value="1"/>
</dbReference>
<dbReference type="SUPFAM" id="SSF51735">
    <property type="entry name" value="NAD(P)-binding Rossmann-fold domains"/>
    <property type="match status" value="1"/>
</dbReference>
<evidence type="ECO:0000313" key="4">
    <source>
        <dbReference type="Proteomes" id="UP001271007"/>
    </source>
</evidence>
<dbReference type="InterPro" id="IPR002347">
    <property type="entry name" value="SDR_fam"/>
</dbReference>
<proteinExistence type="inferred from homology"/>